<accession>A0AAV4U5Q4</accession>
<proteinExistence type="predicted"/>
<dbReference type="Proteomes" id="UP001054945">
    <property type="component" value="Unassembled WGS sequence"/>
</dbReference>
<evidence type="ECO:0000313" key="2">
    <source>
        <dbReference type="Proteomes" id="UP001054945"/>
    </source>
</evidence>
<gene>
    <name evidence="1" type="ORF">CEXT_29611</name>
</gene>
<evidence type="ECO:0000313" key="1">
    <source>
        <dbReference type="EMBL" id="GIY53118.1"/>
    </source>
</evidence>
<comment type="caution">
    <text evidence="1">The sequence shown here is derived from an EMBL/GenBank/DDBJ whole genome shotgun (WGS) entry which is preliminary data.</text>
</comment>
<reference evidence="1 2" key="1">
    <citation type="submission" date="2021-06" db="EMBL/GenBank/DDBJ databases">
        <title>Caerostris extrusa draft genome.</title>
        <authorList>
            <person name="Kono N."/>
            <person name="Arakawa K."/>
        </authorList>
    </citation>
    <scope>NUCLEOTIDE SEQUENCE [LARGE SCALE GENOMIC DNA]</scope>
</reference>
<dbReference type="EMBL" id="BPLR01012326">
    <property type="protein sequence ID" value="GIY53118.1"/>
    <property type="molecule type" value="Genomic_DNA"/>
</dbReference>
<keyword evidence="2" id="KW-1185">Reference proteome</keyword>
<dbReference type="AlphaFoldDB" id="A0AAV4U5Q4"/>
<protein>
    <submittedName>
        <fullName evidence="1">Uncharacterized protein</fullName>
    </submittedName>
</protein>
<organism evidence="1 2">
    <name type="scientific">Caerostris extrusa</name>
    <name type="common">Bark spider</name>
    <name type="synonym">Caerostris bankana</name>
    <dbReference type="NCBI Taxonomy" id="172846"/>
    <lineage>
        <taxon>Eukaryota</taxon>
        <taxon>Metazoa</taxon>
        <taxon>Ecdysozoa</taxon>
        <taxon>Arthropoda</taxon>
        <taxon>Chelicerata</taxon>
        <taxon>Arachnida</taxon>
        <taxon>Araneae</taxon>
        <taxon>Araneomorphae</taxon>
        <taxon>Entelegynae</taxon>
        <taxon>Araneoidea</taxon>
        <taxon>Araneidae</taxon>
        <taxon>Caerostris</taxon>
    </lineage>
</organism>
<name>A0AAV4U5Q4_CAEEX</name>
<sequence length="83" mass="9435">MIEHPDGTCFPRSTSGVSMVMNSSDNSIYSRITRTDGLCHEQEIFVISKRCRVSMSHSKKVTNELWNRKLALELLYSLLIKSG</sequence>